<evidence type="ECO:0000313" key="14">
    <source>
        <dbReference type="EMBL" id="RKH37015.1"/>
    </source>
</evidence>
<dbReference type="CDD" id="cd00400">
    <property type="entry name" value="Voltage_gated_ClC"/>
    <property type="match status" value="1"/>
</dbReference>
<accession>A0A3A8N7B1</accession>
<evidence type="ECO:0000256" key="9">
    <source>
        <dbReference type="ARBA" id="ARBA00023303"/>
    </source>
</evidence>
<dbReference type="EMBL" id="RAWB01000960">
    <property type="protein sequence ID" value="RKH37015.1"/>
    <property type="molecule type" value="Genomic_DNA"/>
</dbReference>
<evidence type="ECO:0000256" key="2">
    <source>
        <dbReference type="ARBA" id="ARBA00022448"/>
    </source>
</evidence>
<evidence type="ECO:0000259" key="13">
    <source>
        <dbReference type="PROSITE" id="PS51371"/>
    </source>
</evidence>
<dbReference type="GO" id="GO:0034707">
    <property type="term" value="C:chloride channel complex"/>
    <property type="evidence" value="ECO:0007669"/>
    <property type="project" value="UniProtKB-KW"/>
</dbReference>
<dbReference type="InterPro" id="IPR050368">
    <property type="entry name" value="ClC-type_chloride_channel"/>
</dbReference>
<gene>
    <name evidence="14" type="ORF">D7V93_42490</name>
</gene>
<keyword evidence="2" id="KW-0813">Transport</keyword>
<dbReference type="SUPFAM" id="SSF81340">
    <property type="entry name" value="Clc chloride channel"/>
    <property type="match status" value="1"/>
</dbReference>
<keyword evidence="10" id="KW-0129">CBS domain</keyword>
<dbReference type="Gene3D" id="1.10.3080.10">
    <property type="entry name" value="Clc chloride channel"/>
    <property type="match status" value="1"/>
</dbReference>
<feature type="transmembrane region" description="Helical" evidence="12">
    <location>
        <begin position="44"/>
        <end position="64"/>
    </location>
</feature>
<reference evidence="15" key="1">
    <citation type="submission" date="2018-09" db="EMBL/GenBank/DDBJ databases">
        <authorList>
            <person name="Livingstone P.G."/>
            <person name="Whitworth D.E."/>
        </authorList>
    </citation>
    <scope>NUCLEOTIDE SEQUENCE [LARGE SCALE GENOMIC DNA]</scope>
    <source>
        <strain evidence="15">CA051B</strain>
    </source>
</reference>
<dbReference type="InterPro" id="IPR000644">
    <property type="entry name" value="CBS_dom"/>
</dbReference>
<comment type="subcellular location">
    <subcellularLocation>
        <location evidence="1">Membrane</location>
        <topology evidence="1">Multi-pass membrane protein</topology>
    </subcellularLocation>
</comment>
<dbReference type="SUPFAM" id="SSF54631">
    <property type="entry name" value="CBS-domain pair"/>
    <property type="match status" value="1"/>
</dbReference>
<protein>
    <submittedName>
        <fullName evidence="14">CBS domain-containing protein</fullName>
    </submittedName>
</protein>
<evidence type="ECO:0000256" key="5">
    <source>
        <dbReference type="ARBA" id="ARBA00023065"/>
    </source>
</evidence>
<evidence type="ECO:0000256" key="11">
    <source>
        <dbReference type="SAM" id="MobiDB-lite"/>
    </source>
</evidence>
<feature type="domain" description="CBS" evidence="13">
    <location>
        <begin position="227"/>
        <end position="285"/>
    </location>
</feature>
<dbReference type="InterPro" id="IPR001807">
    <property type="entry name" value="ClC"/>
</dbReference>
<dbReference type="SMART" id="SM00116">
    <property type="entry name" value="CBS"/>
    <property type="match status" value="2"/>
</dbReference>
<feature type="transmembrane region" description="Helical" evidence="12">
    <location>
        <begin position="107"/>
        <end position="127"/>
    </location>
</feature>
<evidence type="ECO:0000256" key="12">
    <source>
        <dbReference type="SAM" id="Phobius"/>
    </source>
</evidence>
<dbReference type="Pfam" id="PF00571">
    <property type="entry name" value="CBS"/>
    <property type="match status" value="2"/>
</dbReference>
<dbReference type="Pfam" id="PF00654">
    <property type="entry name" value="Voltage_CLC"/>
    <property type="match status" value="1"/>
</dbReference>
<evidence type="ECO:0000256" key="4">
    <source>
        <dbReference type="ARBA" id="ARBA00022989"/>
    </source>
</evidence>
<sequence length="304" mass="31988">LGVGYTNIEDILSGRFVGTAMLVFCALKFLSWSVALGSGTSGGTLAPLFTLGGGLGSGLGLLATQVFPGLGVDVRVAALVGMAALFAGASRALLTSVVFAFETTRQPMGLLPLLAGCSTSYLVSALLMRNSIMTEKLARRGGRIPTELGPDALGQALVRDHGLKPVVTLQADQPLEAVRAWLASDVEGAHHQGFPVVSSEGALLGVVTRRDLLDGKVATGRRMKDLVKRPPAVVFDDSSLREAADLMMDEGVGRLPVISRAQPPRLVGILTRSDLLAGHRQRLENARQRERGLSTARPPTPRPA</sequence>
<evidence type="ECO:0000256" key="6">
    <source>
        <dbReference type="ARBA" id="ARBA00023136"/>
    </source>
</evidence>
<keyword evidence="3 12" id="KW-0812">Transmembrane</keyword>
<dbReference type="PANTHER" id="PTHR43427:SF6">
    <property type="entry name" value="CHLORIDE CHANNEL PROTEIN CLC-E"/>
    <property type="match status" value="1"/>
</dbReference>
<proteinExistence type="predicted"/>
<dbReference type="CDD" id="cd02205">
    <property type="entry name" value="CBS_pair_SF"/>
    <property type="match status" value="1"/>
</dbReference>
<feature type="transmembrane region" description="Helical" evidence="12">
    <location>
        <begin position="12"/>
        <end position="32"/>
    </location>
</feature>
<dbReference type="PRINTS" id="PR00762">
    <property type="entry name" value="CLCHANNEL"/>
</dbReference>
<feature type="non-terminal residue" evidence="14">
    <location>
        <position position="1"/>
    </location>
</feature>
<keyword evidence="9" id="KW-0407">Ion channel</keyword>
<evidence type="ECO:0000313" key="15">
    <source>
        <dbReference type="Proteomes" id="UP000272888"/>
    </source>
</evidence>
<evidence type="ECO:0000256" key="8">
    <source>
        <dbReference type="ARBA" id="ARBA00023214"/>
    </source>
</evidence>
<evidence type="ECO:0000256" key="10">
    <source>
        <dbReference type="PROSITE-ProRule" id="PRU00703"/>
    </source>
</evidence>
<dbReference type="InterPro" id="IPR046342">
    <property type="entry name" value="CBS_dom_sf"/>
</dbReference>
<evidence type="ECO:0000256" key="3">
    <source>
        <dbReference type="ARBA" id="ARBA00022692"/>
    </source>
</evidence>
<keyword evidence="7" id="KW-0869">Chloride channel</keyword>
<keyword evidence="6 12" id="KW-0472">Membrane</keyword>
<feature type="transmembrane region" description="Helical" evidence="12">
    <location>
        <begin position="76"/>
        <end position="101"/>
    </location>
</feature>
<name>A0A3A8N7B1_9BACT</name>
<dbReference type="Proteomes" id="UP000272888">
    <property type="component" value="Unassembled WGS sequence"/>
</dbReference>
<dbReference type="PANTHER" id="PTHR43427">
    <property type="entry name" value="CHLORIDE CHANNEL PROTEIN CLC-E"/>
    <property type="match status" value="1"/>
</dbReference>
<evidence type="ECO:0000256" key="7">
    <source>
        <dbReference type="ARBA" id="ARBA00023173"/>
    </source>
</evidence>
<keyword evidence="4 12" id="KW-1133">Transmembrane helix</keyword>
<evidence type="ECO:0000256" key="1">
    <source>
        <dbReference type="ARBA" id="ARBA00004141"/>
    </source>
</evidence>
<dbReference type="PROSITE" id="PS51371">
    <property type="entry name" value="CBS"/>
    <property type="match status" value="2"/>
</dbReference>
<keyword evidence="8" id="KW-0868">Chloride</keyword>
<comment type="caution">
    <text evidence="14">The sequence shown here is derived from an EMBL/GenBank/DDBJ whole genome shotgun (WGS) entry which is preliminary data.</text>
</comment>
<keyword evidence="15" id="KW-1185">Reference proteome</keyword>
<feature type="domain" description="CBS" evidence="13">
    <location>
        <begin position="162"/>
        <end position="226"/>
    </location>
</feature>
<keyword evidence="5" id="KW-0406">Ion transport</keyword>
<dbReference type="Gene3D" id="3.10.580.10">
    <property type="entry name" value="CBS-domain"/>
    <property type="match status" value="2"/>
</dbReference>
<dbReference type="InterPro" id="IPR014743">
    <property type="entry name" value="Cl-channel_core"/>
</dbReference>
<dbReference type="RefSeq" id="WP_120648621.1">
    <property type="nucleotide sequence ID" value="NZ_RAWB01000960.1"/>
</dbReference>
<organism evidence="14 15">
    <name type="scientific">Corallococcus llansteffanensis</name>
    <dbReference type="NCBI Taxonomy" id="2316731"/>
    <lineage>
        <taxon>Bacteria</taxon>
        <taxon>Pseudomonadati</taxon>
        <taxon>Myxococcota</taxon>
        <taxon>Myxococcia</taxon>
        <taxon>Myxococcales</taxon>
        <taxon>Cystobacterineae</taxon>
        <taxon>Myxococcaceae</taxon>
        <taxon>Corallococcus</taxon>
    </lineage>
</organism>
<dbReference type="GO" id="GO:0005254">
    <property type="term" value="F:chloride channel activity"/>
    <property type="evidence" value="ECO:0007669"/>
    <property type="project" value="UniProtKB-KW"/>
</dbReference>
<dbReference type="AlphaFoldDB" id="A0A3A8N7B1"/>
<feature type="region of interest" description="Disordered" evidence="11">
    <location>
        <begin position="285"/>
        <end position="304"/>
    </location>
</feature>